<dbReference type="GO" id="GO:0042262">
    <property type="term" value="P:DNA protection"/>
    <property type="evidence" value="ECO:0007669"/>
    <property type="project" value="TreeGrafter"/>
</dbReference>
<evidence type="ECO:0000313" key="7">
    <source>
        <dbReference type="EMBL" id="KKT71566.1"/>
    </source>
</evidence>
<reference evidence="7 8" key="1">
    <citation type="journal article" date="2015" name="Nature">
        <title>rRNA introns, odd ribosomes, and small enigmatic genomes across a large radiation of phyla.</title>
        <authorList>
            <person name="Brown C.T."/>
            <person name="Hug L.A."/>
            <person name="Thomas B.C."/>
            <person name="Sharon I."/>
            <person name="Castelle C.J."/>
            <person name="Singh A."/>
            <person name="Wilkins M.J."/>
            <person name="Williams K.H."/>
            <person name="Banfield J.F."/>
        </authorList>
    </citation>
    <scope>NUCLEOTIDE SEQUENCE [LARGE SCALE GENOMIC DNA]</scope>
</reference>
<dbReference type="Proteomes" id="UP000034154">
    <property type="component" value="Unassembled WGS sequence"/>
</dbReference>
<evidence type="ECO:0000256" key="2">
    <source>
        <dbReference type="ARBA" id="ARBA00005582"/>
    </source>
</evidence>
<evidence type="ECO:0000256" key="5">
    <source>
        <dbReference type="ARBA" id="ARBA00022842"/>
    </source>
</evidence>
<comment type="caution">
    <text evidence="7">The sequence shown here is derived from an EMBL/GenBank/DDBJ whole genome shotgun (WGS) entry which is preliminary data.</text>
</comment>
<dbReference type="InterPro" id="IPR000086">
    <property type="entry name" value="NUDIX_hydrolase_dom"/>
</dbReference>
<evidence type="ECO:0000313" key="8">
    <source>
        <dbReference type="Proteomes" id="UP000034154"/>
    </source>
</evidence>
<comment type="cofactor">
    <cofactor evidence="1">
        <name>Mg(2+)</name>
        <dbReference type="ChEBI" id="CHEBI:18420"/>
    </cofactor>
</comment>
<dbReference type="InterPro" id="IPR015797">
    <property type="entry name" value="NUDIX_hydrolase-like_dom_sf"/>
</dbReference>
<dbReference type="SUPFAM" id="SSF55811">
    <property type="entry name" value="Nudix"/>
    <property type="match status" value="1"/>
</dbReference>
<dbReference type="GO" id="GO:0005737">
    <property type="term" value="C:cytoplasm"/>
    <property type="evidence" value="ECO:0007669"/>
    <property type="project" value="TreeGrafter"/>
</dbReference>
<organism evidence="7 8">
    <name type="scientific">Candidatus Uhrbacteria bacterium GW2011_GWF2_44_350</name>
    <dbReference type="NCBI Taxonomy" id="1619000"/>
    <lineage>
        <taxon>Bacteria</taxon>
        <taxon>Candidatus Uhriibacteriota</taxon>
    </lineage>
</organism>
<feature type="domain" description="Nudix hydrolase" evidence="6">
    <location>
        <begin position="3"/>
        <end position="127"/>
    </location>
</feature>
<dbReference type="GO" id="GO:0008413">
    <property type="term" value="F:8-oxo-7,8-dihydroguanosine triphosphate pyrophosphatase activity"/>
    <property type="evidence" value="ECO:0007669"/>
    <property type="project" value="TreeGrafter"/>
</dbReference>
<evidence type="ECO:0000256" key="4">
    <source>
        <dbReference type="ARBA" id="ARBA00022801"/>
    </source>
</evidence>
<sequence length="172" mass="19371">MIRQAAISLITRPGRNYVLLGLNNQGRHKGRIIPPSETVKPGETPLQAAYRGIKEEVHGVSVGKLRPVGVFQIFFEGTPEHNIELHVFRGTIIRGTPRACRKEFSWLKFYRSEKAPVDKMWPDARLWWPRLQALGPTDAVLGLRLTLPAEPRFVVSRINPPSSEEVAFAKAV</sequence>
<dbReference type="PANTHER" id="PTHR43758">
    <property type="entry name" value="7,8-DIHYDRO-8-OXOGUANINE TRIPHOSPHATASE"/>
    <property type="match status" value="1"/>
</dbReference>
<keyword evidence="3" id="KW-0479">Metal-binding</keyword>
<protein>
    <recommendedName>
        <fullName evidence="6">Nudix hydrolase domain-containing protein</fullName>
    </recommendedName>
</protein>
<keyword evidence="4" id="KW-0378">Hydrolase</keyword>
<comment type="similarity">
    <text evidence="2">Belongs to the Nudix hydrolase family.</text>
</comment>
<evidence type="ECO:0000256" key="1">
    <source>
        <dbReference type="ARBA" id="ARBA00001946"/>
    </source>
</evidence>
<keyword evidence="5" id="KW-0460">Magnesium</keyword>
<dbReference type="PANTHER" id="PTHR43758:SF2">
    <property type="entry name" value="OXIDIZED PURINE NUCLEOSIDE TRIPHOSPHATE HYDROLASE"/>
    <property type="match status" value="1"/>
</dbReference>
<proteinExistence type="inferred from homology"/>
<dbReference type="EMBL" id="LCJB01000013">
    <property type="protein sequence ID" value="KKT71566.1"/>
    <property type="molecule type" value="Genomic_DNA"/>
</dbReference>
<dbReference type="Gene3D" id="3.90.79.10">
    <property type="entry name" value="Nucleoside Triphosphate Pyrophosphohydrolase"/>
    <property type="match status" value="1"/>
</dbReference>
<name>A0A0G1JIY9_9BACT</name>
<dbReference type="GO" id="GO:0046872">
    <property type="term" value="F:metal ion binding"/>
    <property type="evidence" value="ECO:0007669"/>
    <property type="project" value="UniProtKB-KW"/>
</dbReference>
<dbReference type="AlphaFoldDB" id="A0A0G1JIY9"/>
<accession>A0A0G1JIY9</accession>
<evidence type="ECO:0000256" key="3">
    <source>
        <dbReference type="ARBA" id="ARBA00022723"/>
    </source>
</evidence>
<evidence type="ECO:0000259" key="6">
    <source>
        <dbReference type="Pfam" id="PF00293"/>
    </source>
</evidence>
<gene>
    <name evidence="7" type="ORF">UW63_C0013G0007</name>
</gene>
<dbReference type="Pfam" id="PF00293">
    <property type="entry name" value="NUDIX"/>
    <property type="match status" value="1"/>
</dbReference>